<feature type="signal peptide" evidence="2">
    <location>
        <begin position="1"/>
        <end position="30"/>
    </location>
</feature>
<dbReference type="OrthoDB" id="202825at2759"/>
<dbReference type="AlphaFoldDB" id="A0A6G1HPY9"/>
<dbReference type="EMBL" id="ML996702">
    <property type="protein sequence ID" value="KAF2397909.1"/>
    <property type="molecule type" value="Genomic_DNA"/>
</dbReference>
<evidence type="ECO:0000256" key="2">
    <source>
        <dbReference type="SAM" id="SignalP"/>
    </source>
</evidence>
<reference evidence="3" key="1">
    <citation type="journal article" date="2020" name="Stud. Mycol.">
        <title>101 Dothideomycetes genomes: a test case for predicting lifestyles and emergence of pathogens.</title>
        <authorList>
            <person name="Haridas S."/>
            <person name="Albert R."/>
            <person name="Binder M."/>
            <person name="Bloem J."/>
            <person name="Labutti K."/>
            <person name="Salamov A."/>
            <person name="Andreopoulos B."/>
            <person name="Baker S."/>
            <person name="Barry K."/>
            <person name="Bills G."/>
            <person name="Bluhm B."/>
            <person name="Cannon C."/>
            <person name="Castanera R."/>
            <person name="Culley D."/>
            <person name="Daum C."/>
            <person name="Ezra D."/>
            <person name="Gonzalez J."/>
            <person name="Henrissat B."/>
            <person name="Kuo A."/>
            <person name="Liang C."/>
            <person name="Lipzen A."/>
            <person name="Lutzoni F."/>
            <person name="Magnuson J."/>
            <person name="Mondo S."/>
            <person name="Nolan M."/>
            <person name="Ohm R."/>
            <person name="Pangilinan J."/>
            <person name="Park H.-J."/>
            <person name="Ramirez L."/>
            <person name="Alfaro M."/>
            <person name="Sun H."/>
            <person name="Tritt A."/>
            <person name="Yoshinaga Y."/>
            <person name="Zwiers L.-H."/>
            <person name="Turgeon B."/>
            <person name="Goodwin S."/>
            <person name="Spatafora J."/>
            <person name="Crous P."/>
            <person name="Grigoriev I."/>
        </authorList>
    </citation>
    <scope>NUCLEOTIDE SEQUENCE</scope>
    <source>
        <strain evidence="3">CBS 262.69</strain>
    </source>
</reference>
<keyword evidence="4" id="KW-1185">Reference proteome</keyword>
<protein>
    <submittedName>
        <fullName evidence="3">Uncharacterized protein</fullName>
    </submittedName>
</protein>
<gene>
    <name evidence="3" type="ORF">EJ06DRAFT_142893</name>
</gene>
<dbReference type="Proteomes" id="UP000799640">
    <property type="component" value="Unassembled WGS sequence"/>
</dbReference>
<organism evidence="3 4">
    <name type="scientific">Trichodelitschia bisporula</name>
    <dbReference type="NCBI Taxonomy" id="703511"/>
    <lineage>
        <taxon>Eukaryota</taxon>
        <taxon>Fungi</taxon>
        <taxon>Dikarya</taxon>
        <taxon>Ascomycota</taxon>
        <taxon>Pezizomycotina</taxon>
        <taxon>Dothideomycetes</taxon>
        <taxon>Dothideomycetes incertae sedis</taxon>
        <taxon>Phaeotrichales</taxon>
        <taxon>Phaeotrichaceae</taxon>
        <taxon>Trichodelitschia</taxon>
    </lineage>
</organism>
<evidence type="ECO:0000313" key="3">
    <source>
        <dbReference type="EMBL" id="KAF2397909.1"/>
    </source>
</evidence>
<sequence>MLPPLLRAAARVWTALLTGLSALAAGTTDAEKQAHGAVTHAYCQAFDSMLSTLMRSAAAQAEKGRKHPLPSALTRLLLALLAALDPAPLAGHPALFEGILSLLLARVGDQLFVLTFGHARGRSVEEDIELGAAAVGGDEPGAPTGEPKTGETAEKSVANAKARALLPLLTRALVRADAFLLPVADGSDRNVKRGRTGKVQTGRLKQKGKGGLATVTRERVQRALVEAVFGEVNGFGGGLGDEFVERLRRPPVVTLPAGQAVEEDGGFLGEVWRLVGWECLGREEW</sequence>
<accession>A0A6G1HPY9</accession>
<feature type="region of interest" description="Disordered" evidence="1">
    <location>
        <begin position="133"/>
        <end position="152"/>
    </location>
</feature>
<proteinExistence type="predicted"/>
<evidence type="ECO:0000256" key="1">
    <source>
        <dbReference type="SAM" id="MobiDB-lite"/>
    </source>
</evidence>
<keyword evidence="2" id="KW-0732">Signal</keyword>
<name>A0A6G1HPY9_9PEZI</name>
<feature type="region of interest" description="Disordered" evidence="1">
    <location>
        <begin position="191"/>
        <end position="211"/>
    </location>
</feature>
<feature type="chain" id="PRO_5026289683" evidence="2">
    <location>
        <begin position="31"/>
        <end position="285"/>
    </location>
</feature>
<evidence type="ECO:0000313" key="4">
    <source>
        <dbReference type="Proteomes" id="UP000799640"/>
    </source>
</evidence>